<organism evidence="8 9">
    <name type="scientific">Caballeronia udeis</name>
    <dbReference type="NCBI Taxonomy" id="1232866"/>
    <lineage>
        <taxon>Bacteria</taxon>
        <taxon>Pseudomonadati</taxon>
        <taxon>Pseudomonadota</taxon>
        <taxon>Betaproteobacteria</taxon>
        <taxon>Burkholderiales</taxon>
        <taxon>Burkholderiaceae</taxon>
        <taxon>Caballeronia</taxon>
    </lineage>
</organism>
<reference evidence="8 9" key="1">
    <citation type="submission" date="2016-01" db="EMBL/GenBank/DDBJ databases">
        <authorList>
            <person name="Oliw E.H."/>
        </authorList>
    </citation>
    <scope>NUCLEOTIDE SEQUENCE [LARGE SCALE GENOMIC DNA]</scope>
    <source>
        <strain evidence="8">LMG 27134</strain>
    </source>
</reference>
<feature type="transmembrane region" description="Helical" evidence="6">
    <location>
        <begin position="207"/>
        <end position="227"/>
    </location>
</feature>
<feature type="transmembrane region" description="Helical" evidence="6">
    <location>
        <begin position="412"/>
        <end position="430"/>
    </location>
</feature>
<feature type="transmembrane region" description="Helical" evidence="6">
    <location>
        <begin position="436"/>
        <end position="458"/>
    </location>
</feature>
<dbReference type="PROSITE" id="PS50850">
    <property type="entry name" value="MFS"/>
    <property type="match status" value="1"/>
</dbReference>
<dbReference type="SUPFAM" id="SSF103473">
    <property type="entry name" value="MFS general substrate transporter"/>
    <property type="match status" value="1"/>
</dbReference>
<dbReference type="PANTHER" id="PTHR42718:SF9">
    <property type="entry name" value="MAJOR FACILITATOR SUPERFAMILY MULTIDRUG TRANSPORTER MFSC"/>
    <property type="match status" value="1"/>
</dbReference>
<feature type="transmembrane region" description="Helical" evidence="6">
    <location>
        <begin position="233"/>
        <end position="256"/>
    </location>
</feature>
<evidence type="ECO:0000256" key="4">
    <source>
        <dbReference type="ARBA" id="ARBA00022989"/>
    </source>
</evidence>
<protein>
    <submittedName>
        <fullName evidence="8">Major facilitator transporter</fullName>
    </submittedName>
</protein>
<feature type="transmembrane region" description="Helical" evidence="6">
    <location>
        <begin position="176"/>
        <end position="195"/>
    </location>
</feature>
<keyword evidence="3 6" id="KW-0812">Transmembrane</keyword>
<dbReference type="RefSeq" id="WP_082913256.1">
    <property type="nucleotide sequence ID" value="NZ_FCOK02000004.1"/>
</dbReference>
<evidence type="ECO:0000256" key="6">
    <source>
        <dbReference type="SAM" id="Phobius"/>
    </source>
</evidence>
<keyword evidence="5 6" id="KW-0472">Membrane</keyword>
<feature type="transmembrane region" description="Helical" evidence="6">
    <location>
        <begin position="277"/>
        <end position="300"/>
    </location>
</feature>
<dbReference type="Gene3D" id="1.20.1720.10">
    <property type="entry name" value="Multidrug resistance protein D"/>
    <property type="match status" value="1"/>
</dbReference>
<evidence type="ECO:0000313" key="8">
    <source>
        <dbReference type="EMBL" id="SAL17555.1"/>
    </source>
</evidence>
<feature type="transmembrane region" description="Helical" evidence="6">
    <location>
        <begin position="110"/>
        <end position="131"/>
    </location>
</feature>
<evidence type="ECO:0000256" key="2">
    <source>
        <dbReference type="ARBA" id="ARBA00022448"/>
    </source>
</evidence>
<feature type="domain" description="Major facilitator superfamily (MFS) profile" evidence="7">
    <location>
        <begin position="19"/>
        <end position="462"/>
    </location>
</feature>
<feature type="transmembrane region" description="Helical" evidence="6">
    <location>
        <begin position="85"/>
        <end position="104"/>
    </location>
</feature>
<dbReference type="CDD" id="cd17321">
    <property type="entry name" value="MFS_MMR_MDR_like"/>
    <property type="match status" value="1"/>
</dbReference>
<keyword evidence="4 6" id="KW-1133">Transmembrane helix</keyword>
<feature type="transmembrane region" description="Helical" evidence="6">
    <location>
        <begin position="312"/>
        <end position="333"/>
    </location>
</feature>
<dbReference type="AlphaFoldDB" id="A0A158FCV1"/>
<dbReference type="InterPro" id="IPR036259">
    <property type="entry name" value="MFS_trans_sf"/>
</dbReference>
<feature type="transmembrane region" description="Helical" evidence="6">
    <location>
        <begin position="61"/>
        <end position="78"/>
    </location>
</feature>
<evidence type="ECO:0000256" key="3">
    <source>
        <dbReference type="ARBA" id="ARBA00022692"/>
    </source>
</evidence>
<gene>
    <name evidence="8" type="ORF">AWB69_00962</name>
</gene>
<evidence type="ECO:0000256" key="5">
    <source>
        <dbReference type="ARBA" id="ARBA00023136"/>
    </source>
</evidence>
<feature type="transmembrane region" description="Helical" evidence="6">
    <location>
        <begin position="365"/>
        <end position="391"/>
    </location>
</feature>
<dbReference type="PANTHER" id="PTHR42718">
    <property type="entry name" value="MAJOR FACILITATOR SUPERFAMILY MULTIDRUG TRANSPORTER MFSC"/>
    <property type="match status" value="1"/>
</dbReference>
<dbReference type="InterPro" id="IPR020846">
    <property type="entry name" value="MFS_dom"/>
</dbReference>
<dbReference type="GO" id="GO:0016020">
    <property type="term" value="C:membrane"/>
    <property type="evidence" value="ECO:0007669"/>
    <property type="project" value="UniProtKB-SubCell"/>
</dbReference>
<accession>A0A158FCV1</accession>
<feature type="transmembrane region" description="Helical" evidence="6">
    <location>
        <begin position="17"/>
        <end position="41"/>
    </location>
</feature>
<feature type="transmembrane region" description="Helical" evidence="6">
    <location>
        <begin position="143"/>
        <end position="170"/>
    </location>
</feature>
<dbReference type="Gene3D" id="1.20.1250.20">
    <property type="entry name" value="MFS general substrate transporter like domains"/>
    <property type="match status" value="1"/>
</dbReference>
<evidence type="ECO:0000259" key="7">
    <source>
        <dbReference type="PROSITE" id="PS50850"/>
    </source>
</evidence>
<sequence length="489" mass="49829">MNSNLIPSRAGLSTRQALIVTTASMGFVVSQLDVTIVNVALASIGRDLHASVAGLQWTVDAYALAFAALMLSAGVLGDRFGARRLFVAGLMLFGLASAACGFAMDAGQLVAARALQGIGAAAMLPNSLVLLNQACGHDDGLRARAVSLWTAAGAVSIAAGPIVGGLLIAALGWRSIFWVNVPLCVAGIVATYVWIAHKKPAQKARGIDLPGQVLATIALTAFVGAMIELRPLGLTHPLVVGGIAVALLAAIGLVLVERRAASPMLPPALFRDRTFSSATVFGICVNLTYYGMVFVLSLYLQRVLGHTPLEAGLAFLPLTGGFLLSNLASGAVVARYGSRLPMIVGALIDATGFAALLFVNASTPVWALLLPFLLIPTGMGLAVPAMTTAVLGTVSPDRAGTASAVLNTARQSAGAIGVAAFGALVSHAAPGENTQIVVGVRASAGVSVALLLFAAFMARRVVESKRAKGAGAPGAVSVKCSRGHSTEAR</sequence>
<keyword evidence="2" id="KW-0813">Transport</keyword>
<evidence type="ECO:0000256" key="1">
    <source>
        <dbReference type="ARBA" id="ARBA00004141"/>
    </source>
</evidence>
<dbReference type="EMBL" id="FCOK02000004">
    <property type="protein sequence ID" value="SAL17555.1"/>
    <property type="molecule type" value="Genomic_DNA"/>
</dbReference>
<dbReference type="Pfam" id="PF07690">
    <property type="entry name" value="MFS_1"/>
    <property type="match status" value="1"/>
</dbReference>
<evidence type="ECO:0000313" key="9">
    <source>
        <dbReference type="Proteomes" id="UP000054683"/>
    </source>
</evidence>
<dbReference type="OrthoDB" id="9807274at2"/>
<dbReference type="GO" id="GO:0022857">
    <property type="term" value="F:transmembrane transporter activity"/>
    <property type="evidence" value="ECO:0007669"/>
    <property type="project" value="InterPro"/>
</dbReference>
<dbReference type="Proteomes" id="UP000054683">
    <property type="component" value="Unassembled WGS sequence"/>
</dbReference>
<name>A0A158FCV1_9BURK</name>
<comment type="subcellular location">
    <subcellularLocation>
        <location evidence="1">Membrane</location>
        <topology evidence="1">Multi-pass membrane protein</topology>
    </subcellularLocation>
</comment>
<feature type="transmembrane region" description="Helical" evidence="6">
    <location>
        <begin position="340"/>
        <end position="359"/>
    </location>
</feature>
<proteinExistence type="predicted"/>
<dbReference type="InterPro" id="IPR011701">
    <property type="entry name" value="MFS"/>
</dbReference>